<dbReference type="EMBL" id="JAVFWL010000006">
    <property type="protein sequence ID" value="KAK6763589.1"/>
    <property type="molecule type" value="Genomic_DNA"/>
</dbReference>
<dbReference type="InterPro" id="IPR029058">
    <property type="entry name" value="AB_hydrolase_fold"/>
</dbReference>
<feature type="domain" description="Fungal lipase-type" evidence="1">
    <location>
        <begin position="108"/>
        <end position="208"/>
    </location>
</feature>
<gene>
    <name evidence="2" type="primary">Necator_chrX.g24223</name>
    <name evidence="2" type="ORF">RB195_024058</name>
</gene>
<organism evidence="2 3">
    <name type="scientific">Necator americanus</name>
    <name type="common">Human hookworm</name>
    <dbReference type="NCBI Taxonomy" id="51031"/>
    <lineage>
        <taxon>Eukaryota</taxon>
        <taxon>Metazoa</taxon>
        <taxon>Ecdysozoa</taxon>
        <taxon>Nematoda</taxon>
        <taxon>Chromadorea</taxon>
        <taxon>Rhabditida</taxon>
        <taxon>Rhabditina</taxon>
        <taxon>Rhabditomorpha</taxon>
        <taxon>Strongyloidea</taxon>
        <taxon>Ancylostomatidae</taxon>
        <taxon>Bunostominae</taxon>
        <taxon>Necator</taxon>
    </lineage>
</organism>
<dbReference type="SUPFAM" id="SSF53474">
    <property type="entry name" value="alpha/beta-Hydrolases"/>
    <property type="match status" value="1"/>
</dbReference>
<reference evidence="2 3" key="1">
    <citation type="submission" date="2023-08" db="EMBL/GenBank/DDBJ databases">
        <title>A Necator americanus chromosomal reference genome.</title>
        <authorList>
            <person name="Ilik V."/>
            <person name="Petrzelkova K.J."/>
            <person name="Pardy F."/>
            <person name="Fuh T."/>
            <person name="Niatou-Singa F.S."/>
            <person name="Gouil Q."/>
            <person name="Baker L."/>
            <person name="Ritchie M.E."/>
            <person name="Jex A.R."/>
            <person name="Gazzola D."/>
            <person name="Li H."/>
            <person name="Toshio Fujiwara R."/>
            <person name="Zhan B."/>
            <person name="Aroian R.V."/>
            <person name="Pafco B."/>
            <person name="Schwarz E.M."/>
        </authorList>
    </citation>
    <scope>NUCLEOTIDE SEQUENCE [LARGE SCALE GENOMIC DNA]</scope>
    <source>
        <strain evidence="2 3">Aroian</strain>
        <tissue evidence="2">Whole animal</tissue>
    </source>
</reference>
<dbReference type="Pfam" id="PF01764">
    <property type="entry name" value="Lipase_3"/>
    <property type="match status" value="1"/>
</dbReference>
<proteinExistence type="predicted"/>
<dbReference type="PANTHER" id="PTHR45908:SF15">
    <property type="entry name" value="FUNGAL LIPASE-LIKE DOMAIN-CONTAINING PROTEIN"/>
    <property type="match status" value="1"/>
</dbReference>
<evidence type="ECO:0000313" key="3">
    <source>
        <dbReference type="Proteomes" id="UP001303046"/>
    </source>
</evidence>
<accession>A0ABR1ELN0</accession>
<dbReference type="InterPro" id="IPR002921">
    <property type="entry name" value="Fungal_lipase-type"/>
</dbReference>
<protein>
    <recommendedName>
        <fullName evidence="1">Fungal lipase-type domain-containing protein</fullName>
    </recommendedName>
</protein>
<sequence length="360" mass="40310">MSDVSSSFSAWETLPQDEPPLCIAVRRPVSPPRHYEAHSNARGRRYTDALGRSLFSIILSLKHDNPGTCLHNVRPDISYTRTFTIDCDTSGNSCRGLLAVSVEAKSIYVAYRDSDSQKQLGAEILNGFGAQLGAWEKFEDPEIGVISYFHQAFYRTFVGSGMKDHLLELTKRYANHRIWVTGYSLGGSLASMTALYMAKKELVDKKLVRGVYDYLITPSNRTAVRVTSDVQEQIDAINLAQRIANSNGYIGNVARRPDLGAQQEYATRVESNKINFCLPFITDDLSKAIRASLVKCGLEDQQPGCSIRGAPSTTYDRAYSNTRGLFEARPLPEIMYVSMRVYRAGHTGVLPQTMFRRRYC</sequence>
<dbReference type="PANTHER" id="PTHR45908">
    <property type="entry name" value="PROTEIN CBG11750-RELATED"/>
    <property type="match status" value="1"/>
</dbReference>
<keyword evidence="3" id="KW-1185">Reference proteome</keyword>
<evidence type="ECO:0000259" key="1">
    <source>
        <dbReference type="Pfam" id="PF01764"/>
    </source>
</evidence>
<dbReference type="Proteomes" id="UP001303046">
    <property type="component" value="Unassembled WGS sequence"/>
</dbReference>
<name>A0ABR1ELN0_NECAM</name>
<evidence type="ECO:0000313" key="2">
    <source>
        <dbReference type="EMBL" id="KAK6763589.1"/>
    </source>
</evidence>
<comment type="caution">
    <text evidence="2">The sequence shown here is derived from an EMBL/GenBank/DDBJ whole genome shotgun (WGS) entry which is preliminary data.</text>
</comment>
<dbReference type="Gene3D" id="3.40.50.1820">
    <property type="entry name" value="alpha/beta hydrolase"/>
    <property type="match status" value="1"/>
</dbReference>